<feature type="domain" description="Bacterial spore germination immunoglobulin-like" evidence="2">
    <location>
        <begin position="291"/>
        <end position="374"/>
    </location>
</feature>
<feature type="region of interest" description="Disordered" evidence="1">
    <location>
        <begin position="89"/>
        <end position="133"/>
    </location>
</feature>
<name>A0AAU7JTY1_9MICO</name>
<evidence type="ECO:0000256" key="1">
    <source>
        <dbReference type="SAM" id="MobiDB-lite"/>
    </source>
</evidence>
<dbReference type="Pfam" id="PF10648">
    <property type="entry name" value="Gmad2"/>
    <property type="match status" value="1"/>
</dbReference>
<dbReference type="RefSeq" id="WP_406831326.1">
    <property type="nucleotide sequence ID" value="NZ_CP157483.1"/>
</dbReference>
<evidence type="ECO:0000313" key="3">
    <source>
        <dbReference type="EMBL" id="XBO43877.1"/>
    </source>
</evidence>
<sequence>MSDRTEFLHPDYEPGEFDRVERELRRSLIQEASAVRPSDRLDTILHEARTAGPVTATGGAGVRRWLVPAAAAAVVAAIAGGVWLSNEDPTVTPGPPAGNPSVTVPAPSGTASTPSGPASASTPPTTATSSAPPASATVSLPVYFVGATGGDKAGYGLYREFVRRQVGGNGPAARAKAALVLAVAPSSSSADGPYLQPWAGQTIGDVQVTDRAITIDLATSGDPAAATANGGARLAVQELVWTAQAAVQRGNLPVRFTVNGGDATLFGSIATAGRTFNRPSADRLYEDLAPIWVTAPSRDQVLPADKPVAVTGQAIVFEATVAWELTRGGTQVKEGHTMASIGAPQQGTYSIPLGTLQPGSYVVKVYAASPKDGSVTAQDSVTFTVK</sequence>
<dbReference type="InterPro" id="IPR018911">
    <property type="entry name" value="Gmad2_Ig-like_dom"/>
</dbReference>
<dbReference type="EMBL" id="CP157483">
    <property type="protein sequence ID" value="XBO43877.1"/>
    <property type="molecule type" value="Genomic_DNA"/>
</dbReference>
<evidence type="ECO:0000259" key="2">
    <source>
        <dbReference type="Pfam" id="PF10648"/>
    </source>
</evidence>
<accession>A0AAU7JTY1</accession>
<organism evidence="3">
    <name type="scientific">Pedococcus sp. KACC 23699</name>
    <dbReference type="NCBI Taxonomy" id="3149228"/>
    <lineage>
        <taxon>Bacteria</taxon>
        <taxon>Bacillati</taxon>
        <taxon>Actinomycetota</taxon>
        <taxon>Actinomycetes</taxon>
        <taxon>Micrococcales</taxon>
        <taxon>Intrasporangiaceae</taxon>
        <taxon>Pedococcus</taxon>
    </lineage>
</organism>
<gene>
    <name evidence="3" type="ORF">ABEG17_00680</name>
</gene>
<dbReference type="AlphaFoldDB" id="A0AAU7JTY1"/>
<reference evidence="3" key="1">
    <citation type="submission" date="2024-05" db="EMBL/GenBank/DDBJ databases">
        <authorList>
            <person name="Kim S."/>
            <person name="Heo J."/>
            <person name="Choi H."/>
            <person name="Choi Y."/>
            <person name="Kwon S.-W."/>
            <person name="Kim Y."/>
        </authorList>
    </citation>
    <scope>NUCLEOTIDE SEQUENCE</scope>
    <source>
        <strain evidence="3">KACC 23699</strain>
    </source>
</reference>
<feature type="compositionally biased region" description="Low complexity" evidence="1">
    <location>
        <begin position="103"/>
        <end position="133"/>
    </location>
</feature>
<protein>
    <submittedName>
        <fullName evidence="3">Gmad2 immunoglobulin-like domain-containing protein</fullName>
    </submittedName>
</protein>
<proteinExistence type="predicted"/>